<organism evidence="7 8">
    <name type="scientific">Coniochaeta ligniaria NRRL 30616</name>
    <dbReference type="NCBI Taxonomy" id="1408157"/>
    <lineage>
        <taxon>Eukaryota</taxon>
        <taxon>Fungi</taxon>
        <taxon>Dikarya</taxon>
        <taxon>Ascomycota</taxon>
        <taxon>Pezizomycotina</taxon>
        <taxon>Sordariomycetes</taxon>
        <taxon>Sordariomycetidae</taxon>
        <taxon>Coniochaetales</taxon>
        <taxon>Coniochaetaceae</taxon>
        <taxon>Coniochaeta</taxon>
    </lineage>
</organism>
<name>A0A1J7J4I0_9PEZI</name>
<dbReference type="OrthoDB" id="5428495at2759"/>
<evidence type="ECO:0000256" key="1">
    <source>
        <dbReference type="ARBA" id="ARBA00007992"/>
    </source>
</evidence>
<keyword evidence="5" id="KW-0732">Signal</keyword>
<keyword evidence="8" id="KW-1185">Reference proteome</keyword>
<feature type="domain" description="FAD-binding" evidence="6">
    <location>
        <begin position="4"/>
        <end position="333"/>
    </location>
</feature>
<evidence type="ECO:0000256" key="2">
    <source>
        <dbReference type="ARBA" id="ARBA00022630"/>
    </source>
</evidence>
<dbReference type="InterPro" id="IPR002938">
    <property type="entry name" value="FAD-bd"/>
</dbReference>
<evidence type="ECO:0000256" key="5">
    <source>
        <dbReference type="SAM" id="SignalP"/>
    </source>
</evidence>
<dbReference type="Pfam" id="PF01494">
    <property type="entry name" value="FAD_binding_3"/>
    <property type="match status" value="1"/>
</dbReference>
<comment type="similarity">
    <text evidence="1">Belongs to the paxM FAD-dependent monooxygenase family.</text>
</comment>
<dbReference type="GO" id="GO:0071949">
    <property type="term" value="F:FAD binding"/>
    <property type="evidence" value="ECO:0007669"/>
    <property type="project" value="InterPro"/>
</dbReference>
<dbReference type="GO" id="GO:0044550">
    <property type="term" value="P:secondary metabolite biosynthetic process"/>
    <property type="evidence" value="ECO:0007669"/>
    <property type="project" value="TreeGrafter"/>
</dbReference>
<dbReference type="Gene3D" id="3.50.50.60">
    <property type="entry name" value="FAD/NAD(P)-binding domain"/>
    <property type="match status" value="1"/>
</dbReference>
<dbReference type="SUPFAM" id="SSF54373">
    <property type="entry name" value="FAD-linked reductases, C-terminal domain"/>
    <property type="match status" value="1"/>
</dbReference>
<dbReference type="Proteomes" id="UP000182658">
    <property type="component" value="Unassembled WGS sequence"/>
</dbReference>
<feature type="signal peptide" evidence="5">
    <location>
        <begin position="1"/>
        <end position="16"/>
    </location>
</feature>
<proteinExistence type="inferred from homology"/>
<keyword evidence="2" id="KW-0285">Flavoprotein</keyword>
<protein>
    <submittedName>
        <fullName evidence="7">FAD/NAD(P)-binding domain-containing protein</fullName>
    </submittedName>
</protein>
<dbReference type="SUPFAM" id="SSF51905">
    <property type="entry name" value="FAD/NAD(P)-binding domain"/>
    <property type="match status" value="1"/>
</dbReference>
<evidence type="ECO:0000313" key="8">
    <source>
        <dbReference type="Proteomes" id="UP000182658"/>
    </source>
</evidence>
<dbReference type="GO" id="GO:0016491">
    <property type="term" value="F:oxidoreductase activity"/>
    <property type="evidence" value="ECO:0007669"/>
    <property type="project" value="UniProtKB-KW"/>
</dbReference>
<accession>A0A1J7J4I0</accession>
<dbReference type="PRINTS" id="PR00420">
    <property type="entry name" value="RNGMNOXGNASE"/>
</dbReference>
<keyword evidence="4" id="KW-0560">Oxidoreductase</keyword>
<dbReference type="STRING" id="1408157.A0A1J7J4I0"/>
<evidence type="ECO:0000256" key="3">
    <source>
        <dbReference type="ARBA" id="ARBA00022827"/>
    </source>
</evidence>
<evidence type="ECO:0000256" key="4">
    <source>
        <dbReference type="ARBA" id="ARBA00023002"/>
    </source>
</evidence>
<evidence type="ECO:0000313" key="7">
    <source>
        <dbReference type="EMBL" id="OIW28193.1"/>
    </source>
</evidence>
<dbReference type="PANTHER" id="PTHR46720:SF3">
    <property type="entry name" value="FAD-BINDING DOMAIN-CONTAINING PROTEIN-RELATED"/>
    <property type="match status" value="1"/>
</dbReference>
<dbReference type="EMBL" id="KV875098">
    <property type="protein sequence ID" value="OIW28193.1"/>
    <property type="molecule type" value="Genomic_DNA"/>
</dbReference>
<dbReference type="InterPro" id="IPR036188">
    <property type="entry name" value="FAD/NAD-bd_sf"/>
</dbReference>
<reference evidence="7 8" key="1">
    <citation type="submission" date="2016-10" db="EMBL/GenBank/DDBJ databases">
        <title>Draft genome sequence of Coniochaeta ligniaria NRRL30616, a lignocellulolytic fungus for bioabatement of inhibitors in plant biomass hydrolysates.</title>
        <authorList>
            <consortium name="DOE Joint Genome Institute"/>
            <person name="Jimenez D.J."/>
            <person name="Hector R.E."/>
            <person name="Riley R."/>
            <person name="Sun H."/>
            <person name="Grigoriev I.V."/>
            <person name="Van Elsas J.D."/>
            <person name="Nichols N.N."/>
        </authorList>
    </citation>
    <scope>NUCLEOTIDE SEQUENCE [LARGE SCALE GENOMIC DNA]</scope>
    <source>
        <strain evidence="7 8">NRRL 30616</strain>
    </source>
</reference>
<keyword evidence="3" id="KW-0274">FAD</keyword>
<dbReference type="PANTHER" id="PTHR46720">
    <property type="entry name" value="HYDROXYLASE, PUTATIVE (AFU_ORTHOLOGUE AFUA_3G01460)-RELATED"/>
    <property type="match status" value="1"/>
</dbReference>
<dbReference type="AlphaFoldDB" id="A0A1J7J4I0"/>
<gene>
    <name evidence="7" type="ORF">CONLIGDRAFT_661721</name>
</gene>
<feature type="chain" id="PRO_5012859985" evidence="5">
    <location>
        <begin position="17"/>
        <end position="436"/>
    </location>
</feature>
<dbReference type="InterPro" id="IPR051104">
    <property type="entry name" value="FAD_monoxygenase"/>
</dbReference>
<sequence length="436" mass="48073">MFRIAIIGGGLGGLFAALSIHHHCSSGDIQIDVYEQAAQYKEIGAGVAIGPNGAKLIEKLGLLEEAWKIAGKRGKDWFSFRRYDNGAEILTVPIPETGRMLQLPMHRAEFLDLLVRAVVARGAATLHTNKQCSKLEERGNDMSVTFADGTTVTADLVIGADGIHSAVRRHYVNDNARYGDMVVYRGLCAISEIKDIWPVHTYATIWMAPGKHFLTFPICDNQVLNVVAFVSTPLEKLGQAKESWTLAGKKSEVKEEFKEFAPAVLSIIDKMDANPLKWILYDREPLAQWSFSGGKVALLGDAAHAMCPHQGAGAGQAMEDGYILGRALHDYFQALDTPQEHSLAAAMQLYQSVRHPRAVRVQTTSRQAGDVYELQAAEVAGLNYDDALPVAKSMLENRMKWIWGDDIDQAYNDTRDHSFQIQGRHLDSDPVPVISC</sequence>
<evidence type="ECO:0000259" key="6">
    <source>
        <dbReference type="Pfam" id="PF01494"/>
    </source>
</evidence>
<dbReference type="InParanoid" id="A0A1J7J4I0"/>